<dbReference type="EMBL" id="LXQA010127404">
    <property type="protein sequence ID" value="MCI21905.1"/>
    <property type="molecule type" value="Genomic_DNA"/>
</dbReference>
<feature type="non-terminal residue" evidence="1">
    <location>
        <position position="1"/>
    </location>
</feature>
<comment type="caution">
    <text evidence="1">The sequence shown here is derived from an EMBL/GenBank/DDBJ whole genome shotgun (WGS) entry which is preliminary data.</text>
</comment>
<proteinExistence type="predicted"/>
<sequence>GLVELLNNIFCSRSELCTRAHFLGCPESFGGLKRDPKWATGSAQVYRG</sequence>
<organism evidence="1 2">
    <name type="scientific">Trifolium medium</name>
    <dbReference type="NCBI Taxonomy" id="97028"/>
    <lineage>
        <taxon>Eukaryota</taxon>
        <taxon>Viridiplantae</taxon>
        <taxon>Streptophyta</taxon>
        <taxon>Embryophyta</taxon>
        <taxon>Tracheophyta</taxon>
        <taxon>Spermatophyta</taxon>
        <taxon>Magnoliopsida</taxon>
        <taxon>eudicotyledons</taxon>
        <taxon>Gunneridae</taxon>
        <taxon>Pentapetalae</taxon>
        <taxon>rosids</taxon>
        <taxon>fabids</taxon>
        <taxon>Fabales</taxon>
        <taxon>Fabaceae</taxon>
        <taxon>Papilionoideae</taxon>
        <taxon>50 kb inversion clade</taxon>
        <taxon>NPAAA clade</taxon>
        <taxon>Hologalegina</taxon>
        <taxon>IRL clade</taxon>
        <taxon>Trifolieae</taxon>
        <taxon>Trifolium</taxon>
    </lineage>
</organism>
<dbReference type="Proteomes" id="UP000265520">
    <property type="component" value="Unassembled WGS sequence"/>
</dbReference>
<evidence type="ECO:0000313" key="2">
    <source>
        <dbReference type="Proteomes" id="UP000265520"/>
    </source>
</evidence>
<name>A0A392QF49_9FABA</name>
<protein>
    <submittedName>
        <fullName evidence="1">Uncharacterized protein</fullName>
    </submittedName>
</protein>
<reference evidence="1 2" key="1">
    <citation type="journal article" date="2018" name="Front. Plant Sci.">
        <title>Red Clover (Trifolium pratense) and Zigzag Clover (T. medium) - A Picture of Genomic Similarities and Differences.</title>
        <authorList>
            <person name="Dluhosova J."/>
            <person name="Istvanek J."/>
            <person name="Nedelnik J."/>
            <person name="Repkova J."/>
        </authorList>
    </citation>
    <scope>NUCLEOTIDE SEQUENCE [LARGE SCALE GENOMIC DNA]</scope>
    <source>
        <strain evidence="2">cv. 10/8</strain>
        <tissue evidence="1">Leaf</tissue>
    </source>
</reference>
<dbReference type="AlphaFoldDB" id="A0A392QF49"/>
<evidence type="ECO:0000313" key="1">
    <source>
        <dbReference type="EMBL" id="MCI21905.1"/>
    </source>
</evidence>
<keyword evidence="2" id="KW-1185">Reference proteome</keyword>
<accession>A0A392QF49</accession>